<proteinExistence type="predicted"/>
<feature type="chain" id="PRO_5007526700" evidence="4">
    <location>
        <begin position="34"/>
        <end position="122"/>
    </location>
</feature>
<evidence type="ECO:0000256" key="1">
    <source>
        <dbReference type="ARBA" id="ARBA00004613"/>
    </source>
</evidence>
<name>A0A146KRF0_LYGHE</name>
<dbReference type="GO" id="GO:0005576">
    <property type="term" value="C:extracellular region"/>
    <property type="evidence" value="ECO:0007669"/>
    <property type="project" value="UniProtKB-SubCell"/>
</dbReference>
<dbReference type="InterPro" id="IPR023569">
    <property type="entry name" value="Prokineticin_domain"/>
</dbReference>
<dbReference type="Gene3D" id="2.10.80.10">
    <property type="entry name" value="Lipase, subunit A"/>
    <property type="match status" value="1"/>
</dbReference>
<evidence type="ECO:0000256" key="3">
    <source>
        <dbReference type="ARBA" id="ARBA00023157"/>
    </source>
</evidence>
<dbReference type="Pfam" id="PF06607">
    <property type="entry name" value="Prokineticin"/>
    <property type="match status" value="1"/>
</dbReference>
<keyword evidence="2" id="KW-0964">Secreted</keyword>
<sequence>SFGDNKSSEKSKMFSALIVFCVVICAVQTGTAAVQLNCTSTSECAKDECCMLGMQRYSIPTCTKLRGLGEPCRPYNAPTSTSVYYPGSGPIQLTDVYFSLCDCSPELTCDRSSGTCETRRTD</sequence>
<keyword evidence="3" id="KW-1015">Disulfide bond</keyword>
<reference evidence="6" key="1">
    <citation type="journal article" date="2016" name="Gigascience">
        <title>De novo construction of an expanded transcriptome assembly for the western tarnished plant bug, Lygus hesperus.</title>
        <authorList>
            <person name="Tassone E.E."/>
            <person name="Geib S.M."/>
            <person name="Hall B."/>
            <person name="Fabrick J.A."/>
            <person name="Brent C.S."/>
            <person name="Hull J.J."/>
        </authorList>
    </citation>
    <scope>NUCLEOTIDE SEQUENCE</scope>
</reference>
<dbReference type="EMBL" id="GDHC01021079">
    <property type="protein sequence ID" value="JAP97549.1"/>
    <property type="molecule type" value="Transcribed_RNA"/>
</dbReference>
<organism evidence="6">
    <name type="scientific">Lygus hesperus</name>
    <name type="common">Western plant bug</name>
    <dbReference type="NCBI Taxonomy" id="30085"/>
    <lineage>
        <taxon>Eukaryota</taxon>
        <taxon>Metazoa</taxon>
        <taxon>Ecdysozoa</taxon>
        <taxon>Arthropoda</taxon>
        <taxon>Hexapoda</taxon>
        <taxon>Insecta</taxon>
        <taxon>Pterygota</taxon>
        <taxon>Neoptera</taxon>
        <taxon>Paraneoptera</taxon>
        <taxon>Hemiptera</taxon>
        <taxon>Heteroptera</taxon>
        <taxon>Panheteroptera</taxon>
        <taxon>Cimicomorpha</taxon>
        <taxon>Miridae</taxon>
        <taxon>Mirini</taxon>
        <taxon>Lygus</taxon>
    </lineage>
</organism>
<feature type="signal peptide" evidence="4">
    <location>
        <begin position="1"/>
        <end position="33"/>
    </location>
</feature>
<feature type="domain" description="Prokineticin" evidence="5">
    <location>
        <begin position="17"/>
        <end position="113"/>
    </location>
</feature>
<gene>
    <name evidence="6" type="primary">ASTA_3</name>
    <name evidence="6" type="ORF">g.33885</name>
</gene>
<keyword evidence="4" id="KW-0732">Signal</keyword>
<accession>A0A146KRF0</accession>
<dbReference type="AlphaFoldDB" id="A0A146KRF0"/>
<evidence type="ECO:0000256" key="2">
    <source>
        <dbReference type="ARBA" id="ARBA00022525"/>
    </source>
</evidence>
<comment type="subcellular location">
    <subcellularLocation>
        <location evidence="1">Secreted</location>
    </subcellularLocation>
</comment>
<evidence type="ECO:0000256" key="4">
    <source>
        <dbReference type="SAM" id="SignalP"/>
    </source>
</evidence>
<evidence type="ECO:0000259" key="5">
    <source>
        <dbReference type="Pfam" id="PF06607"/>
    </source>
</evidence>
<protein>
    <submittedName>
        <fullName evidence="6">Astakine</fullName>
    </submittedName>
</protein>
<evidence type="ECO:0000313" key="6">
    <source>
        <dbReference type="EMBL" id="JAP97549.1"/>
    </source>
</evidence>
<feature type="non-terminal residue" evidence="6">
    <location>
        <position position="1"/>
    </location>
</feature>